<organism evidence="4 5">
    <name type="scientific">Corynebacterium bovis</name>
    <dbReference type="NCBI Taxonomy" id="36808"/>
    <lineage>
        <taxon>Bacteria</taxon>
        <taxon>Bacillati</taxon>
        <taxon>Actinomycetota</taxon>
        <taxon>Actinomycetes</taxon>
        <taxon>Mycobacteriales</taxon>
        <taxon>Corynebacteriaceae</taxon>
        <taxon>Corynebacterium</taxon>
    </lineage>
</organism>
<keyword evidence="2" id="KW-0408">Iron</keyword>
<dbReference type="SUPFAM" id="SSF56420">
    <property type="entry name" value="Peptide deformylase"/>
    <property type="match status" value="1"/>
</dbReference>
<evidence type="ECO:0000313" key="4">
    <source>
        <dbReference type="EMBL" id="RRQ04850.1"/>
    </source>
</evidence>
<feature type="binding site" evidence="2">
    <location>
        <position position="144"/>
    </location>
    <ligand>
        <name>Fe cation</name>
        <dbReference type="ChEBI" id="CHEBI:24875"/>
    </ligand>
</feature>
<dbReference type="EMBL" id="PQNQ01000006">
    <property type="protein sequence ID" value="RRQ04850.1"/>
    <property type="molecule type" value="Genomic_DNA"/>
</dbReference>
<feature type="binding site" evidence="2">
    <location>
        <position position="148"/>
    </location>
    <ligand>
        <name>Fe cation</name>
        <dbReference type="ChEBI" id="CHEBI:24875"/>
    </ligand>
</feature>
<name>A0A3R8VXV6_9CORY</name>
<comment type="caution">
    <text evidence="4">The sequence shown here is derived from an EMBL/GenBank/DDBJ whole genome shotgun (WGS) entry which is preliminary data.</text>
</comment>
<dbReference type="InterPro" id="IPR023635">
    <property type="entry name" value="Peptide_deformylase"/>
</dbReference>
<gene>
    <name evidence="2 4" type="primary">def</name>
    <name evidence="4" type="ORF">CXF42_03500</name>
</gene>
<dbReference type="EC" id="3.5.1.88" evidence="2"/>
<evidence type="ECO:0000256" key="3">
    <source>
        <dbReference type="SAM" id="MobiDB-lite"/>
    </source>
</evidence>
<dbReference type="Proteomes" id="UP000278422">
    <property type="component" value="Unassembled WGS sequence"/>
</dbReference>
<comment type="cofactor">
    <cofactor evidence="2">
        <name>Fe(2+)</name>
        <dbReference type="ChEBI" id="CHEBI:29033"/>
    </cofactor>
    <text evidence="2">Binds 1 Fe(2+) ion.</text>
</comment>
<dbReference type="Pfam" id="PF01327">
    <property type="entry name" value="Pep_deformylase"/>
    <property type="match status" value="1"/>
</dbReference>
<keyword evidence="2" id="KW-0378">Hydrolase</keyword>
<keyword evidence="2" id="KW-0479">Metal-binding</keyword>
<dbReference type="GO" id="GO:0006412">
    <property type="term" value="P:translation"/>
    <property type="evidence" value="ECO:0007669"/>
    <property type="project" value="UniProtKB-UniRule"/>
</dbReference>
<protein>
    <recommendedName>
        <fullName evidence="2">Peptide deformylase</fullName>
        <shortName evidence="2">PDF</shortName>
        <ecNumber evidence="2">3.5.1.88</ecNumber>
    </recommendedName>
    <alternativeName>
        <fullName evidence="2">Polypeptide deformylase</fullName>
    </alternativeName>
</protein>
<sequence>MTVLPVRLFGDPVLRTPADPVGPSEGSGDGTPAEGTERASLRTLVNDMLETMDDAGGVGLAANQVGMTVRVFVHDCEGDRGHVIDPVWEPVGEDTVTGVEGCLSVPGVRGPVPRFATVRLTGRTVDGEVVDRVVTGLMARCVQHETDHLDGVMFMSRMAPEDRRRAMGEIRSSGWFAR</sequence>
<feature type="region of interest" description="Disordered" evidence="3">
    <location>
        <begin position="12"/>
        <end position="38"/>
    </location>
</feature>
<reference evidence="4 5" key="1">
    <citation type="submission" date="2018-01" db="EMBL/GenBank/DDBJ databases">
        <title>Twenty Corynebacterium bovis Genomes.</title>
        <authorList>
            <person name="Gulvik C.A."/>
        </authorList>
    </citation>
    <scope>NUCLEOTIDE SEQUENCE [LARGE SCALE GENOMIC DNA]</scope>
    <source>
        <strain evidence="4 5">16-2004</strain>
    </source>
</reference>
<dbReference type="AlphaFoldDB" id="A0A3R8VXV6"/>
<dbReference type="RefSeq" id="WP_125174776.1">
    <property type="nucleotide sequence ID" value="NZ_JBHYBM010000282.1"/>
</dbReference>
<comment type="function">
    <text evidence="2">Removes the formyl group from the N-terminal Met of newly synthesized proteins. Requires at least a dipeptide for an efficient rate of reaction. N-terminal L-methionine is a prerequisite for activity but the enzyme has broad specificity at other positions.</text>
</comment>
<proteinExistence type="inferred from homology"/>
<comment type="similarity">
    <text evidence="1 2">Belongs to the polypeptide deformylase family.</text>
</comment>
<evidence type="ECO:0000256" key="1">
    <source>
        <dbReference type="ARBA" id="ARBA00010759"/>
    </source>
</evidence>
<keyword evidence="5" id="KW-1185">Reference proteome</keyword>
<evidence type="ECO:0000256" key="2">
    <source>
        <dbReference type="HAMAP-Rule" id="MF_00163"/>
    </source>
</evidence>
<dbReference type="PIRSF" id="PIRSF004749">
    <property type="entry name" value="Pep_def"/>
    <property type="match status" value="1"/>
</dbReference>
<dbReference type="Gene3D" id="3.90.45.10">
    <property type="entry name" value="Peptide deformylase"/>
    <property type="match status" value="1"/>
</dbReference>
<dbReference type="CDD" id="cd00487">
    <property type="entry name" value="Pep_deformylase"/>
    <property type="match status" value="1"/>
</dbReference>
<evidence type="ECO:0000313" key="5">
    <source>
        <dbReference type="Proteomes" id="UP000278422"/>
    </source>
</evidence>
<dbReference type="HAMAP" id="MF_00163">
    <property type="entry name" value="Pep_deformylase"/>
    <property type="match status" value="1"/>
</dbReference>
<feature type="active site" evidence="2">
    <location>
        <position position="145"/>
    </location>
</feature>
<dbReference type="InterPro" id="IPR036821">
    <property type="entry name" value="Peptide_deformylase_sf"/>
</dbReference>
<dbReference type="NCBIfam" id="TIGR00079">
    <property type="entry name" value="pept_deformyl"/>
    <property type="match status" value="1"/>
</dbReference>
<dbReference type="PANTHER" id="PTHR10458">
    <property type="entry name" value="PEPTIDE DEFORMYLASE"/>
    <property type="match status" value="1"/>
</dbReference>
<comment type="catalytic activity">
    <reaction evidence="2">
        <text>N-terminal N-formyl-L-methionyl-[peptide] + H2O = N-terminal L-methionyl-[peptide] + formate</text>
        <dbReference type="Rhea" id="RHEA:24420"/>
        <dbReference type="Rhea" id="RHEA-COMP:10639"/>
        <dbReference type="Rhea" id="RHEA-COMP:10640"/>
        <dbReference type="ChEBI" id="CHEBI:15377"/>
        <dbReference type="ChEBI" id="CHEBI:15740"/>
        <dbReference type="ChEBI" id="CHEBI:49298"/>
        <dbReference type="ChEBI" id="CHEBI:64731"/>
        <dbReference type="EC" id="3.5.1.88"/>
    </reaction>
</comment>
<dbReference type="PANTHER" id="PTHR10458:SF22">
    <property type="entry name" value="PEPTIDE DEFORMYLASE"/>
    <property type="match status" value="1"/>
</dbReference>
<accession>A0A3R8VXV6</accession>
<dbReference type="NCBIfam" id="NF001159">
    <property type="entry name" value="PRK00150.1-3"/>
    <property type="match status" value="1"/>
</dbReference>
<keyword evidence="2" id="KW-0648">Protein biosynthesis</keyword>
<dbReference type="GO" id="GO:0046872">
    <property type="term" value="F:metal ion binding"/>
    <property type="evidence" value="ECO:0007669"/>
    <property type="project" value="UniProtKB-KW"/>
</dbReference>
<dbReference type="GO" id="GO:0042586">
    <property type="term" value="F:peptide deformylase activity"/>
    <property type="evidence" value="ECO:0007669"/>
    <property type="project" value="UniProtKB-UniRule"/>
</dbReference>
<dbReference type="PRINTS" id="PR01576">
    <property type="entry name" value="PDEFORMYLASE"/>
</dbReference>
<feature type="binding site" evidence="2">
    <location>
        <position position="102"/>
    </location>
    <ligand>
        <name>Fe cation</name>
        <dbReference type="ChEBI" id="CHEBI:24875"/>
    </ligand>
</feature>